<name>A0A438DFY1_VITVI</name>
<evidence type="ECO:0000256" key="1">
    <source>
        <dbReference type="SAM" id="MobiDB-lite"/>
    </source>
</evidence>
<dbReference type="Proteomes" id="UP000288805">
    <property type="component" value="Unassembled WGS sequence"/>
</dbReference>
<comment type="caution">
    <text evidence="2">The sequence shown here is derived from an EMBL/GenBank/DDBJ whole genome shotgun (WGS) entry which is preliminary data.</text>
</comment>
<evidence type="ECO:0000313" key="2">
    <source>
        <dbReference type="EMBL" id="RVW34338.1"/>
    </source>
</evidence>
<sequence>MHALNGTQKKLKQQGYAVKPSRIDEPRKAPQAFEDGGQSIVDELKELNLGTNGDLRSYKEMLGFDLKVVVHQLMVKHGV</sequence>
<reference evidence="2 3" key="1">
    <citation type="journal article" date="2018" name="PLoS Genet.">
        <title>Population sequencing reveals clonal diversity and ancestral inbreeding in the grapevine cultivar Chardonnay.</title>
        <authorList>
            <person name="Roach M.J."/>
            <person name="Johnson D.L."/>
            <person name="Bohlmann J."/>
            <person name="van Vuuren H.J."/>
            <person name="Jones S.J."/>
            <person name="Pretorius I.S."/>
            <person name="Schmidt S.A."/>
            <person name="Borneman A.R."/>
        </authorList>
    </citation>
    <scope>NUCLEOTIDE SEQUENCE [LARGE SCALE GENOMIC DNA]</scope>
    <source>
        <strain evidence="3">cv. Chardonnay</strain>
        <tissue evidence="2">Leaf</tissue>
    </source>
</reference>
<accession>A0A438DFY1</accession>
<protein>
    <submittedName>
        <fullName evidence="2">Uncharacterized protein</fullName>
    </submittedName>
</protein>
<dbReference type="EMBL" id="QGNW01001643">
    <property type="protein sequence ID" value="RVW34338.1"/>
    <property type="molecule type" value="Genomic_DNA"/>
</dbReference>
<dbReference type="AlphaFoldDB" id="A0A438DFY1"/>
<evidence type="ECO:0000313" key="3">
    <source>
        <dbReference type="Proteomes" id="UP000288805"/>
    </source>
</evidence>
<proteinExistence type="predicted"/>
<gene>
    <name evidence="2" type="ORF">CK203_100976</name>
</gene>
<organism evidence="2 3">
    <name type="scientific">Vitis vinifera</name>
    <name type="common">Grape</name>
    <dbReference type="NCBI Taxonomy" id="29760"/>
    <lineage>
        <taxon>Eukaryota</taxon>
        <taxon>Viridiplantae</taxon>
        <taxon>Streptophyta</taxon>
        <taxon>Embryophyta</taxon>
        <taxon>Tracheophyta</taxon>
        <taxon>Spermatophyta</taxon>
        <taxon>Magnoliopsida</taxon>
        <taxon>eudicotyledons</taxon>
        <taxon>Gunneridae</taxon>
        <taxon>Pentapetalae</taxon>
        <taxon>rosids</taxon>
        <taxon>Vitales</taxon>
        <taxon>Vitaceae</taxon>
        <taxon>Viteae</taxon>
        <taxon>Vitis</taxon>
    </lineage>
</organism>
<feature type="region of interest" description="Disordered" evidence="1">
    <location>
        <begin position="1"/>
        <end position="33"/>
    </location>
</feature>